<reference evidence="1" key="1">
    <citation type="journal article" date="2014" name="Int. J. Syst. Evol. Microbiol.">
        <title>Complete genome sequence of Corynebacterium casei LMG S-19264T (=DSM 44701T), isolated from a smear-ripened cheese.</title>
        <authorList>
            <consortium name="US DOE Joint Genome Institute (JGI-PGF)"/>
            <person name="Walter F."/>
            <person name="Albersmeier A."/>
            <person name="Kalinowski J."/>
            <person name="Ruckert C."/>
        </authorList>
    </citation>
    <scope>NUCLEOTIDE SEQUENCE</scope>
    <source>
        <strain evidence="1">CGMCC 4.7110</strain>
    </source>
</reference>
<evidence type="ECO:0000313" key="1">
    <source>
        <dbReference type="EMBL" id="GGN05966.1"/>
    </source>
</evidence>
<organism evidence="1 2">
    <name type="scientific">Streptomyces fuscichromogenes</name>
    <dbReference type="NCBI Taxonomy" id="1324013"/>
    <lineage>
        <taxon>Bacteria</taxon>
        <taxon>Bacillati</taxon>
        <taxon>Actinomycetota</taxon>
        <taxon>Actinomycetes</taxon>
        <taxon>Kitasatosporales</taxon>
        <taxon>Streptomycetaceae</taxon>
        <taxon>Streptomyces</taxon>
    </lineage>
</organism>
<accession>A0A917XBJ0</accession>
<proteinExistence type="predicted"/>
<dbReference type="EMBL" id="BMML01000006">
    <property type="protein sequence ID" value="GGN05966.1"/>
    <property type="molecule type" value="Genomic_DNA"/>
</dbReference>
<dbReference type="SUPFAM" id="SSF140453">
    <property type="entry name" value="EsxAB dimer-like"/>
    <property type="match status" value="1"/>
</dbReference>
<protein>
    <recommendedName>
        <fullName evidence="3">ESAT-6-like protein</fullName>
    </recommendedName>
</protein>
<dbReference type="InterPro" id="IPR010310">
    <property type="entry name" value="T7SS_ESAT-6-like"/>
</dbReference>
<dbReference type="AlphaFoldDB" id="A0A917XBJ0"/>
<dbReference type="Gene3D" id="1.10.287.1060">
    <property type="entry name" value="ESAT-6-like"/>
    <property type="match status" value="1"/>
</dbReference>
<evidence type="ECO:0008006" key="3">
    <source>
        <dbReference type="Google" id="ProtNLM"/>
    </source>
</evidence>
<reference evidence="1" key="2">
    <citation type="submission" date="2020-09" db="EMBL/GenBank/DDBJ databases">
        <authorList>
            <person name="Sun Q."/>
            <person name="Zhou Y."/>
        </authorList>
    </citation>
    <scope>NUCLEOTIDE SEQUENCE</scope>
    <source>
        <strain evidence="1">CGMCC 4.7110</strain>
    </source>
</reference>
<sequence length="96" mass="10514">MPTYTVNMNQVEYVVGEMTAISGKIQAALTELDDSAKVHLSEWTSDARATYDIAKAKWDAAAADMVTQAQNATNALGQINESYYAGERHGVSLWEQ</sequence>
<keyword evidence="2" id="KW-1185">Reference proteome</keyword>
<comment type="caution">
    <text evidence="1">The sequence shown here is derived from an EMBL/GenBank/DDBJ whole genome shotgun (WGS) entry which is preliminary data.</text>
</comment>
<dbReference type="Proteomes" id="UP000653411">
    <property type="component" value="Unassembled WGS sequence"/>
</dbReference>
<name>A0A917XBJ0_9ACTN</name>
<dbReference type="InterPro" id="IPR036689">
    <property type="entry name" value="ESAT-6-like_sf"/>
</dbReference>
<dbReference type="Pfam" id="PF06013">
    <property type="entry name" value="WXG100"/>
    <property type="match status" value="1"/>
</dbReference>
<evidence type="ECO:0000313" key="2">
    <source>
        <dbReference type="Proteomes" id="UP000653411"/>
    </source>
</evidence>
<dbReference type="RefSeq" id="WP_189263184.1">
    <property type="nucleotide sequence ID" value="NZ_BMML01000006.1"/>
</dbReference>
<gene>
    <name evidence="1" type="ORF">GCM10011578_029910</name>
</gene>